<sequence>MFYRRTQHPYEDTEIYFCALYSASEYCDFTNRKERIWDQFVAGILNEDLAEKIEALYYSKHGVLTLDAVVEYAWSYNDVHEGRRQEKEQSNSVDKVKFLR</sequence>
<feature type="region of interest" description="Disordered" evidence="1">
    <location>
        <begin position="80"/>
        <end position="100"/>
    </location>
</feature>
<organism evidence="2 3">
    <name type="scientific">Halocaridina rubra</name>
    <name type="common">Hawaiian red shrimp</name>
    <dbReference type="NCBI Taxonomy" id="373956"/>
    <lineage>
        <taxon>Eukaryota</taxon>
        <taxon>Metazoa</taxon>
        <taxon>Ecdysozoa</taxon>
        <taxon>Arthropoda</taxon>
        <taxon>Crustacea</taxon>
        <taxon>Multicrustacea</taxon>
        <taxon>Malacostraca</taxon>
        <taxon>Eumalacostraca</taxon>
        <taxon>Eucarida</taxon>
        <taxon>Decapoda</taxon>
        <taxon>Pleocyemata</taxon>
        <taxon>Caridea</taxon>
        <taxon>Atyoidea</taxon>
        <taxon>Atyidae</taxon>
        <taxon>Halocaridina</taxon>
    </lineage>
</organism>
<dbReference type="AlphaFoldDB" id="A0AAN9A154"/>
<dbReference type="Proteomes" id="UP001381693">
    <property type="component" value="Unassembled WGS sequence"/>
</dbReference>
<evidence type="ECO:0000313" key="2">
    <source>
        <dbReference type="EMBL" id="KAK7076461.1"/>
    </source>
</evidence>
<evidence type="ECO:0000313" key="3">
    <source>
        <dbReference type="Proteomes" id="UP001381693"/>
    </source>
</evidence>
<accession>A0AAN9A154</accession>
<proteinExistence type="predicted"/>
<reference evidence="2 3" key="1">
    <citation type="submission" date="2023-11" db="EMBL/GenBank/DDBJ databases">
        <title>Halocaridina rubra genome assembly.</title>
        <authorList>
            <person name="Smith C."/>
        </authorList>
    </citation>
    <scope>NUCLEOTIDE SEQUENCE [LARGE SCALE GENOMIC DNA]</scope>
    <source>
        <strain evidence="2">EP-1</strain>
        <tissue evidence="2">Whole</tissue>
    </source>
</reference>
<name>A0AAN9A154_HALRR</name>
<protein>
    <submittedName>
        <fullName evidence="2">Uncharacterized protein</fullName>
    </submittedName>
</protein>
<keyword evidence="3" id="KW-1185">Reference proteome</keyword>
<gene>
    <name evidence="2" type="ORF">SK128_005659</name>
</gene>
<evidence type="ECO:0000256" key="1">
    <source>
        <dbReference type="SAM" id="MobiDB-lite"/>
    </source>
</evidence>
<comment type="caution">
    <text evidence="2">The sequence shown here is derived from an EMBL/GenBank/DDBJ whole genome shotgun (WGS) entry which is preliminary data.</text>
</comment>
<dbReference type="EMBL" id="JAXCGZ010009661">
    <property type="protein sequence ID" value="KAK7076461.1"/>
    <property type="molecule type" value="Genomic_DNA"/>
</dbReference>
<feature type="non-terminal residue" evidence="2">
    <location>
        <position position="100"/>
    </location>
</feature>